<reference evidence="6" key="1">
    <citation type="submission" date="2022-02" db="EMBL/GenBank/DDBJ databases">
        <authorList>
            <person name="Henning P.M."/>
            <person name="McCubbin A.G."/>
            <person name="Shore J.S."/>
        </authorList>
    </citation>
    <scope>NUCLEOTIDE SEQUENCE</scope>
    <source>
        <strain evidence="6">F60SS</strain>
        <tissue evidence="6">Leaves</tissue>
    </source>
</reference>
<dbReference type="AlphaFoldDB" id="A0A9Q0GBQ5"/>
<name>A0A9Q0GBQ5_9ROSI</name>
<evidence type="ECO:0000313" key="7">
    <source>
        <dbReference type="Proteomes" id="UP001141552"/>
    </source>
</evidence>
<feature type="transmembrane region" description="Helical" evidence="5">
    <location>
        <begin position="162"/>
        <end position="185"/>
    </location>
</feature>
<comment type="caution">
    <text evidence="6">The sequence shown here is derived from an EMBL/GenBank/DDBJ whole genome shotgun (WGS) entry which is preliminary data.</text>
</comment>
<evidence type="ECO:0000256" key="1">
    <source>
        <dbReference type="ARBA" id="ARBA00004141"/>
    </source>
</evidence>
<reference evidence="6" key="2">
    <citation type="journal article" date="2023" name="Plants (Basel)">
        <title>Annotation of the Turnera subulata (Passifloraceae) Draft Genome Reveals the S-Locus Evolved after the Divergence of Turneroideae from Passifloroideae in a Stepwise Manner.</title>
        <authorList>
            <person name="Henning P.M."/>
            <person name="Roalson E.H."/>
            <person name="Mir W."/>
            <person name="McCubbin A.G."/>
            <person name="Shore J.S."/>
        </authorList>
    </citation>
    <scope>NUCLEOTIDE SEQUENCE</scope>
    <source>
        <strain evidence="6">F60SS</strain>
    </source>
</reference>
<keyword evidence="3 5" id="KW-1133">Transmembrane helix</keyword>
<keyword evidence="4 5" id="KW-0472">Membrane</keyword>
<evidence type="ECO:0000256" key="2">
    <source>
        <dbReference type="ARBA" id="ARBA00022692"/>
    </source>
</evidence>
<dbReference type="Proteomes" id="UP001141552">
    <property type="component" value="Unassembled WGS sequence"/>
</dbReference>
<dbReference type="InterPro" id="IPR006214">
    <property type="entry name" value="Bax_inhibitor_1-related"/>
</dbReference>
<dbReference type="OrthoDB" id="7933078at2759"/>
<evidence type="ECO:0000256" key="4">
    <source>
        <dbReference type="ARBA" id="ARBA00023136"/>
    </source>
</evidence>
<feature type="transmembrane region" description="Helical" evidence="5">
    <location>
        <begin position="222"/>
        <end position="244"/>
    </location>
</feature>
<dbReference type="GO" id="GO:0016020">
    <property type="term" value="C:membrane"/>
    <property type="evidence" value="ECO:0007669"/>
    <property type="project" value="UniProtKB-SubCell"/>
</dbReference>
<comment type="subcellular location">
    <subcellularLocation>
        <location evidence="1">Membrane</location>
        <topology evidence="1">Multi-pass membrane protein</topology>
    </subcellularLocation>
</comment>
<sequence>MDNFVMICSTVLVQKERRQEITAALVPRFITTAFADPGPADHLHVSTPKPYVVITPATPPPPTSDHDHHNVQHRHQFISLSRGSRPATPAWRTALSTWLHDQATSKSSSPLGSQIAAALARSLDEGKEDKEKEESRTWCTLQFTRWLKSNISQSTNLYSTHLLFNLIDLIIEVVVVVQIFFPRLITAPSTLGYSVVGALLFSGYMVLDTYKLIERFRDDQYIIAATLLYLDIINLFVQIMRIVMEAEERKNRNRRR</sequence>
<evidence type="ECO:0000313" key="6">
    <source>
        <dbReference type="EMBL" id="KAJ4845724.1"/>
    </source>
</evidence>
<feature type="transmembrane region" description="Helical" evidence="5">
    <location>
        <begin position="191"/>
        <end position="210"/>
    </location>
</feature>
<dbReference type="Pfam" id="PF01027">
    <property type="entry name" value="Bax1-I"/>
    <property type="match status" value="1"/>
</dbReference>
<accession>A0A9Q0GBQ5</accession>
<organism evidence="6 7">
    <name type="scientific">Turnera subulata</name>
    <dbReference type="NCBI Taxonomy" id="218843"/>
    <lineage>
        <taxon>Eukaryota</taxon>
        <taxon>Viridiplantae</taxon>
        <taxon>Streptophyta</taxon>
        <taxon>Embryophyta</taxon>
        <taxon>Tracheophyta</taxon>
        <taxon>Spermatophyta</taxon>
        <taxon>Magnoliopsida</taxon>
        <taxon>eudicotyledons</taxon>
        <taxon>Gunneridae</taxon>
        <taxon>Pentapetalae</taxon>
        <taxon>rosids</taxon>
        <taxon>fabids</taxon>
        <taxon>Malpighiales</taxon>
        <taxon>Passifloraceae</taxon>
        <taxon>Turnera</taxon>
    </lineage>
</organism>
<evidence type="ECO:0000256" key="5">
    <source>
        <dbReference type="SAM" id="Phobius"/>
    </source>
</evidence>
<dbReference type="EMBL" id="JAKUCV010001598">
    <property type="protein sequence ID" value="KAJ4845724.1"/>
    <property type="molecule type" value="Genomic_DNA"/>
</dbReference>
<evidence type="ECO:0000256" key="3">
    <source>
        <dbReference type="ARBA" id="ARBA00022989"/>
    </source>
</evidence>
<keyword evidence="2 5" id="KW-0812">Transmembrane</keyword>
<keyword evidence="7" id="KW-1185">Reference proteome</keyword>
<protein>
    <submittedName>
        <fullName evidence="6">Uncharacterized protein</fullName>
    </submittedName>
</protein>
<proteinExistence type="predicted"/>
<gene>
    <name evidence="6" type="ORF">Tsubulata_014600</name>
</gene>